<name>A0A1E3QQ59_9ASCO</name>
<accession>A0A1E3QQ59</accession>
<dbReference type="RefSeq" id="XP_018985143.1">
    <property type="nucleotide sequence ID" value="XM_019131120.1"/>
</dbReference>
<organism evidence="2 3">
    <name type="scientific">Babjeviella inositovora NRRL Y-12698</name>
    <dbReference type="NCBI Taxonomy" id="984486"/>
    <lineage>
        <taxon>Eukaryota</taxon>
        <taxon>Fungi</taxon>
        <taxon>Dikarya</taxon>
        <taxon>Ascomycota</taxon>
        <taxon>Saccharomycotina</taxon>
        <taxon>Pichiomycetes</taxon>
        <taxon>Serinales incertae sedis</taxon>
        <taxon>Babjeviella</taxon>
    </lineage>
</organism>
<proteinExistence type="predicted"/>
<dbReference type="GeneID" id="30148973"/>
<evidence type="ECO:0000313" key="3">
    <source>
        <dbReference type="Proteomes" id="UP000094336"/>
    </source>
</evidence>
<keyword evidence="1" id="KW-0175">Coiled coil</keyword>
<gene>
    <name evidence="2" type="ORF">BABINDRAFT_180341</name>
</gene>
<dbReference type="EMBL" id="KV454431">
    <property type="protein sequence ID" value="ODQ79815.1"/>
    <property type="molecule type" value="Genomic_DNA"/>
</dbReference>
<sequence>MYLKSIKLLRFAFYSLASFENYFNATFLNISQQFQDGLQGSLKEAQKISEELQPFAARTSRLLQEKFGQVDDVSELPSEYLELERKVDNLRVVYKNLLTVTETFEFESYDYPPNLKESFNDVSKSLTGRFYELSKTTTTKEAETLLNSQAKEKSLPKTLAHALSRAAANSRQQLLISAYHAAEEAEEEELPEENPLAKALLKLADTEKLVGEKRLEQDQLIIVDFNHKLNQILTDSFKQTSQNRRKVEKARLDFDTLRTQVKRAEEAAKETEAPEEDKVPVKDVEGLNSKLEAAEDELVSATEEAVTSMKRILDPAESVNLVQVLVKAQLEYFKSVTADLEVLSAELDTIIVEAAESEE</sequence>
<dbReference type="Proteomes" id="UP000094336">
    <property type="component" value="Unassembled WGS sequence"/>
</dbReference>
<dbReference type="SUPFAM" id="SSF103657">
    <property type="entry name" value="BAR/IMD domain-like"/>
    <property type="match status" value="1"/>
</dbReference>
<evidence type="ECO:0008006" key="4">
    <source>
        <dbReference type="Google" id="ProtNLM"/>
    </source>
</evidence>
<dbReference type="AlphaFoldDB" id="A0A1E3QQ59"/>
<dbReference type="Pfam" id="PF10455">
    <property type="entry name" value="BAR_2"/>
    <property type="match status" value="1"/>
</dbReference>
<dbReference type="STRING" id="984486.A0A1E3QQ59"/>
<protein>
    <recommendedName>
        <fullName evidence="4">BAR domain-containing protein</fullName>
    </recommendedName>
</protein>
<reference evidence="3" key="1">
    <citation type="submission" date="2016-05" db="EMBL/GenBank/DDBJ databases">
        <title>Comparative genomics of biotechnologically important yeasts.</title>
        <authorList>
            <consortium name="DOE Joint Genome Institute"/>
            <person name="Riley R."/>
            <person name="Haridas S."/>
            <person name="Wolfe K.H."/>
            <person name="Lopes M.R."/>
            <person name="Hittinger C.T."/>
            <person name="Goker M."/>
            <person name="Salamov A."/>
            <person name="Wisecaver J."/>
            <person name="Long T.M."/>
            <person name="Aerts A.L."/>
            <person name="Barry K."/>
            <person name="Choi C."/>
            <person name="Clum A."/>
            <person name="Coughlan A.Y."/>
            <person name="Deshpande S."/>
            <person name="Douglass A.P."/>
            <person name="Hanson S.J."/>
            <person name="Klenk H.-P."/>
            <person name="Labutti K."/>
            <person name="Lapidus A."/>
            <person name="Lindquist E."/>
            <person name="Lipzen A."/>
            <person name="Meier-Kolthoff J.P."/>
            <person name="Ohm R.A."/>
            <person name="Otillar R.P."/>
            <person name="Pangilinan J."/>
            <person name="Peng Y."/>
            <person name="Rokas A."/>
            <person name="Rosa C.A."/>
            <person name="Scheuner C."/>
            <person name="Sibirny A.A."/>
            <person name="Slot J.C."/>
            <person name="Stielow J.B."/>
            <person name="Sun H."/>
            <person name="Kurtzman C.P."/>
            <person name="Blackwell M."/>
            <person name="Grigoriev I.V."/>
            <person name="Jeffries T.W."/>
        </authorList>
    </citation>
    <scope>NUCLEOTIDE SEQUENCE [LARGE SCALE GENOMIC DNA]</scope>
    <source>
        <strain evidence="3">NRRL Y-12698</strain>
    </source>
</reference>
<evidence type="ECO:0000256" key="1">
    <source>
        <dbReference type="SAM" id="Coils"/>
    </source>
</evidence>
<dbReference type="InterPro" id="IPR018859">
    <property type="entry name" value="BAR_dom-cont"/>
</dbReference>
<dbReference type="Gene3D" id="1.20.1270.60">
    <property type="entry name" value="Arfaptin homology (AH) domain/BAR domain"/>
    <property type="match status" value="1"/>
</dbReference>
<dbReference type="OrthoDB" id="5549748at2759"/>
<keyword evidence="3" id="KW-1185">Reference proteome</keyword>
<feature type="coiled-coil region" evidence="1">
    <location>
        <begin position="247"/>
        <end position="311"/>
    </location>
</feature>
<dbReference type="InterPro" id="IPR027267">
    <property type="entry name" value="AH/BAR_dom_sf"/>
</dbReference>
<evidence type="ECO:0000313" key="2">
    <source>
        <dbReference type="EMBL" id="ODQ79815.1"/>
    </source>
</evidence>